<proteinExistence type="inferred from homology"/>
<evidence type="ECO:0000256" key="5">
    <source>
        <dbReference type="ARBA" id="ARBA00022801"/>
    </source>
</evidence>
<dbReference type="InterPro" id="IPR018497">
    <property type="entry name" value="Peptidase_M13_C"/>
</dbReference>
<evidence type="ECO:0000256" key="2">
    <source>
        <dbReference type="ARBA" id="ARBA00007357"/>
    </source>
</evidence>
<dbReference type="AlphaFoldDB" id="A0A133YAI4"/>
<dbReference type="InterPro" id="IPR000718">
    <property type="entry name" value="Peptidase_M13"/>
</dbReference>
<dbReference type="GO" id="GO:0005886">
    <property type="term" value="C:plasma membrane"/>
    <property type="evidence" value="ECO:0007669"/>
    <property type="project" value="TreeGrafter"/>
</dbReference>
<keyword evidence="4" id="KW-0479">Metal-binding</keyword>
<reference evidence="11" key="1">
    <citation type="submission" date="2016-01" db="EMBL/GenBank/DDBJ databases">
        <authorList>
            <person name="Mitreva M."/>
            <person name="Pepin K.H."/>
            <person name="Mihindukulasuriya K.A."/>
            <person name="Fulton R."/>
            <person name="Fronick C."/>
            <person name="O'Laughlin M."/>
            <person name="Miner T."/>
            <person name="Herter B."/>
            <person name="Rosa B.A."/>
            <person name="Cordes M."/>
            <person name="Tomlinson C."/>
            <person name="Wollam A."/>
            <person name="Palsikar V.B."/>
            <person name="Mardis E.R."/>
            <person name="Wilson R.K."/>
        </authorList>
    </citation>
    <scope>NUCLEOTIDE SEQUENCE [LARGE SCALE GENOMIC DNA]</scope>
    <source>
        <strain evidence="11">KA00274</strain>
    </source>
</reference>
<dbReference type="Pfam" id="PF05649">
    <property type="entry name" value="Peptidase_M13_N"/>
    <property type="match status" value="1"/>
</dbReference>
<evidence type="ECO:0000259" key="8">
    <source>
        <dbReference type="Pfam" id="PF01431"/>
    </source>
</evidence>
<dbReference type="PANTHER" id="PTHR11733:SF167">
    <property type="entry name" value="FI17812P1-RELATED"/>
    <property type="match status" value="1"/>
</dbReference>
<dbReference type="STRING" id="1497955.HMPREF1872_01015"/>
<dbReference type="GO" id="GO:0016485">
    <property type="term" value="P:protein processing"/>
    <property type="evidence" value="ECO:0007669"/>
    <property type="project" value="TreeGrafter"/>
</dbReference>
<dbReference type="PATRIC" id="fig|1497955.3.peg.985"/>
<dbReference type="OrthoDB" id="9775677at2"/>
<organism evidence="10 11">
    <name type="scientific">Amygdalobacter nucleatus</name>
    <dbReference type="NCBI Taxonomy" id="3029274"/>
    <lineage>
        <taxon>Bacteria</taxon>
        <taxon>Bacillati</taxon>
        <taxon>Bacillota</taxon>
        <taxon>Clostridia</taxon>
        <taxon>Eubacteriales</taxon>
        <taxon>Oscillospiraceae</taxon>
        <taxon>Amygdalobacter</taxon>
    </lineage>
</organism>
<comment type="similarity">
    <text evidence="2">Belongs to the peptidase M13 family.</text>
</comment>
<dbReference type="InterPro" id="IPR024079">
    <property type="entry name" value="MetalloPept_cat_dom_sf"/>
</dbReference>
<dbReference type="InterPro" id="IPR008753">
    <property type="entry name" value="Peptidase_M13_N"/>
</dbReference>
<dbReference type="InterPro" id="IPR042089">
    <property type="entry name" value="Peptidase_M13_dom_2"/>
</dbReference>
<comment type="caution">
    <text evidence="10">The sequence shown here is derived from an EMBL/GenBank/DDBJ whole genome shotgun (WGS) entry which is preliminary data.</text>
</comment>
<sequence length="634" mass="72393">MRLEDNFYNHVNQNWLDTCKVPADLPALSTFHELYLQIEKEGLNQAQIWLEQPDLVKDQPQLLNFSKLLKLARTESKRTCNDLNKLQTLLDSFNKYTNWHDIVADFVNYKNLEFPFPIVYSSSSDMKSARKKMLYFGPNATILPDSSYYAENHPQAKQLLDSYRTCTLNYLKKLNWQAAEADIERTIKFDASFARFTKSNEAKSDYVDDYHPLSLKDYIAKLPAMLQDLGTIIAKQYAISVETKVSDAEPNFTANLAMFMTDDNFVNFKSWAKVNIALSASNYLNDELRILGGAFSRAMMGVKEARSFEKYTFSIAQSYFGDAFGLAYAKKHISPAAKANILDMLKNMINVYKERLQANSWLSASTKEMAIKKLEHLALHIAYPDKLSPLYDELTVNIDANEPSLLATAMDLNRQIRAYKIKHFNEPIDPELWSMTADTVNAYYSPSENCIVFPAAILQPPFYDLNATPASNYGGIGAVMAHEISHAFDNNGSQFDEEGNLCNWWQESDYANFKLKTNEMIQLFDKRETPVGPCNGKLTVSENIADAGGISCAYTACLKDDKAHEADFYVNWARIWRMKGSDEYFKLLLSIDCHAPNLLRANVQLMNLASFQTFYKLNPNDKMYLSKEQQVTIW</sequence>
<name>A0A133YAI4_9FIRM</name>
<protein>
    <submittedName>
        <fullName evidence="10">Putative neprilysin</fullName>
    </submittedName>
</protein>
<comment type="cofactor">
    <cofactor evidence="1">
        <name>Zn(2+)</name>
        <dbReference type="ChEBI" id="CHEBI:29105"/>
    </cofactor>
</comment>
<dbReference type="GO" id="GO:0046872">
    <property type="term" value="F:metal ion binding"/>
    <property type="evidence" value="ECO:0007669"/>
    <property type="project" value="UniProtKB-KW"/>
</dbReference>
<evidence type="ECO:0000313" key="11">
    <source>
        <dbReference type="Proteomes" id="UP000070080"/>
    </source>
</evidence>
<keyword evidence="3" id="KW-0645">Protease</keyword>
<evidence type="ECO:0000256" key="7">
    <source>
        <dbReference type="ARBA" id="ARBA00023049"/>
    </source>
</evidence>
<evidence type="ECO:0000313" key="10">
    <source>
        <dbReference type="EMBL" id="KXB40203.1"/>
    </source>
</evidence>
<dbReference type="GO" id="GO:0004222">
    <property type="term" value="F:metalloendopeptidase activity"/>
    <property type="evidence" value="ECO:0007669"/>
    <property type="project" value="InterPro"/>
</dbReference>
<keyword evidence="5" id="KW-0378">Hydrolase</keyword>
<dbReference type="Proteomes" id="UP000070080">
    <property type="component" value="Unassembled WGS sequence"/>
</dbReference>
<dbReference type="EMBL" id="LSCV01000031">
    <property type="protein sequence ID" value="KXB40203.1"/>
    <property type="molecule type" value="Genomic_DNA"/>
</dbReference>
<keyword evidence="6" id="KW-0862">Zinc</keyword>
<accession>A0A133YAI4</accession>
<evidence type="ECO:0000256" key="4">
    <source>
        <dbReference type="ARBA" id="ARBA00022723"/>
    </source>
</evidence>
<feature type="domain" description="Peptidase M13 C-terminal" evidence="8">
    <location>
        <begin position="441"/>
        <end position="631"/>
    </location>
</feature>
<evidence type="ECO:0000256" key="6">
    <source>
        <dbReference type="ARBA" id="ARBA00022833"/>
    </source>
</evidence>
<dbReference type="CDD" id="cd08662">
    <property type="entry name" value="M13"/>
    <property type="match status" value="1"/>
</dbReference>
<dbReference type="PRINTS" id="PR00786">
    <property type="entry name" value="NEPRILYSIN"/>
</dbReference>
<gene>
    <name evidence="10" type="ORF">HMPREF1872_01015</name>
</gene>
<dbReference type="Gene3D" id="1.10.1380.10">
    <property type="entry name" value="Neutral endopeptidase , domain2"/>
    <property type="match status" value="1"/>
</dbReference>
<dbReference type="Pfam" id="PF01431">
    <property type="entry name" value="Peptidase_M13"/>
    <property type="match status" value="1"/>
</dbReference>
<evidence type="ECO:0000256" key="3">
    <source>
        <dbReference type="ARBA" id="ARBA00022670"/>
    </source>
</evidence>
<evidence type="ECO:0000256" key="1">
    <source>
        <dbReference type="ARBA" id="ARBA00001947"/>
    </source>
</evidence>
<dbReference type="SUPFAM" id="SSF55486">
    <property type="entry name" value="Metalloproteases ('zincins'), catalytic domain"/>
    <property type="match status" value="1"/>
</dbReference>
<dbReference type="PANTHER" id="PTHR11733">
    <property type="entry name" value="ZINC METALLOPROTEASE FAMILY M13 NEPRILYSIN-RELATED"/>
    <property type="match status" value="1"/>
</dbReference>
<keyword evidence="7" id="KW-0482">Metalloprotease</keyword>
<feature type="domain" description="Peptidase M13 N-terminal" evidence="9">
    <location>
        <begin position="5"/>
        <end position="384"/>
    </location>
</feature>
<keyword evidence="11" id="KW-1185">Reference proteome</keyword>
<dbReference type="Gene3D" id="3.40.390.10">
    <property type="entry name" value="Collagenase (Catalytic Domain)"/>
    <property type="match status" value="1"/>
</dbReference>
<dbReference type="RefSeq" id="WP_066714426.1">
    <property type="nucleotide sequence ID" value="NZ_JARFNM010000001.1"/>
</dbReference>
<evidence type="ECO:0000259" key="9">
    <source>
        <dbReference type="Pfam" id="PF05649"/>
    </source>
</evidence>
<dbReference type="PROSITE" id="PS51885">
    <property type="entry name" value="NEPRILYSIN"/>
    <property type="match status" value="1"/>
</dbReference>